<evidence type="ECO:0000313" key="1">
    <source>
        <dbReference type="EMBL" id="PBK79799.1"/>
    </source>
</evidence>
<reference evidence="2" key="1">
    <citation type="journal article" date="2017" name="Nat. Ecol. Evol.">
        <title>Genome expansion and lineage-specific genetic innovations in the forest pathogenic fungi Armillaria.</title>
        <authorList>
            <person name="Sipos G."/>
            <person name="Prasanna A.N."/>
            <person name="Walter M.C."/>
            <person name="O'Connor E."/>
            <person name="Balint B."/>
            <person name="Krizsan K."/>
            <person name="Kiss B."/>
            <person name="Hess J."/>
            <person name="Varga T."/>
            <person name="Slot J."/>
            <person name="Riley R."/>
            <person name="Boka B."/>
            <person name="Rigling D."/>
            <person name="Barry K."/>
            <person name="Lee J."/>
            <person name="Mihaltcheva S."/>
            <person name="LaButti K."/>
            <person name="Lipzen A."/>
            <person name="Waldron R."/>
            <person name="Moloney N.M."/>
            <person name="Sperisen C."/>
            <person name="Kredics L."/>
            <person name="Vagvoelgyi C."/>
            <person name="Patrignani A."/>
            <person name="Fitzpatrick D."/>
            <person name="Nagy I."/>
            <person name="Doyle S."/>
            <person name="Anderson J.B."/>
            <person name="Grigoriev I.V."/>
            <person name="Gueldener U."/>
            <person name="Muensterkoetter M."/>
            <person name="Nagy L.G."/>
        </authorList>
    </citation>
    <scope>NUCLEOTIDE SEQUENCE [LARGE SCALE GENOMIC DNA]</scope>
    <source>
        <strain evidence="2">Ar21-2</strain>
    </source>
</reference>
<keyword evidence="2" id="KW-1185">Reference proteome</keyword>
<dbReference type="OMA" id="RICTQVE"/>
<evidence type="ECO:0000313" key="2">
    <source>
        <dbReference type="Proteomes" id="UP000217790"/>
    </source>
</evidence>
<sequence>MSYLQVIYKACTAADIGFLWSRICTQVENTSDIMLKQFRNVSIITIETGQELVHFYSEDSIMDAPTSNARHKNKSKVIKLTAKLQRHLWNVRPCDNNKHIPGKLSVCKGLPMMIRLNSAMELAMTKGQECTVHSWVEATGSRGQKILETLFITLSSPPQDVKVPGLPLNVVSLICTSQAITSYLSDDSSISISRSQVKIIPNFAMMDYCLQGKPDL</sequence>
<dbReference type="Proteomes" id="UP000217790">
    <property type="component" value="Unassembled WGS sequence"/>
</dbReference>
<protein>
    <submittedName>
        <fullName evidence="1">Uncharacterized protein</fullName>
    </submittedName>
</protein>
<dbReference type="InParanoid" id="A0A2H3C9P4"/>
<proteinExistence type="predicted"/>
<dbReference type="EMBL" id="KZ293759">
    <property type="protein sequence ID" value="PBK79799.1"/>
    <property type="molecule type" value="Genomic_DNA"/>
</dbReference>
<name>A0A2H3C9P4_ARMGA</name>
<organism evidence="1 2">
    <name type="scientific">Armillaria gallica</name>
    <name type="common">Bulbous honey fungus</name>
    <name type="synonym">Armillaria bulbosa</name>
    <dbReference type="NCBI Taxonomy" id="47427"/>
    <lineage>
        <taxon>Eukaryota</taxon>
        <taxon>Fungi</taxon>
        <taxon>Dikarya</taxon>
        <taxon>Basidiomycota</taxon>
        <taxon>Agaricomycotina</taxon>
        <taxon>Agaricomycetes</taxon>
        <taxon>Agaricomycetidae</taxon>
        <taxon>Agaricales</taxon>
        <taxon>Marasmiineae</taxon>
        <taxon>Physalacriaceae</taxon>
        <taxon>Armillaria</taxon>
    </lineage>
</organism>
<accession>A0A2H3C9P4</accession>
<gene>
    <name evidence="1" type="ORF">ARMGADRAFT_1049111</name>
</gene>
<dbReference type="STRING" id="47427.A0A2H3C9P4"/>
<dbReference type="AlphaFoldDB" id="A0A2H3C9P4"/>
<dbReference type="OrthoDB" id="3247165at2759"/>